<dbReference type="RefSeq" id="WP_244206567.1">
    <property type="nucleotide sequence ID" value="NZ_FCOE02000010.1"/>
</dbReference>
<dbReference type="Proteomes" id="UP000054911">
    <property type="component" value="Unassembled WGS sequence"/>
</dbReference>
<name>A0A158BIP7_9BURK</name>
<dbReference type="EMBL" id="FCOE02000010">
    <property type="protein sequence ID" value="SAK69646.1"/>
    <property type="molecule type" value="Genomic_DNA"/>
</dbReference>
<sequence length="367" mass="41106">MSGYAYQWAKRQLVGDSAAKSLLKTYASWASEDYSTWVTNEELLLDTELNIQTIRRARSRLIELGYLIETDKRLGRTQSIVIYQMLAPSGTTIVQSVDPRSGETHSLSPPTLEEYLGKKGEKPSPSKSRRTKGGEISSRSKYEGARNFTSSPSKSHVEGGEISPEAPPNLDTKIALEEQEKNLDQQPARRASRVASHQQIREFKLPDGISTDVWSMWCEHREAKARDAPWTRAAAAVSVKRLLSLAAEGQSPEVTIEEAVLRGWTGLFPVRVQTVTPMPADCAQTFAADWWRASTGIEARGKQLGVQQGENEAFMRFKARVFKAAGPGEWMEDMLRTVGRESEERYEQLYAYFNDVPRDRNGNTEAA</sequence>
<reference evidence="2" key="1">
    <citation type="submission" date="2016-01" db="EMBL/GenBank/DDBJ databases">
        <authorList>
            <person name="Peeters C."/>
        </authorList>
    </citation>
    <scope>NUCLEOTIDE SEQUENCE [LARGE SCALE GENOMIC DNA]</scope>
    <source>
        <strain evidence="2">LMG 29323</strain>
    </source>
</reference>
<evidence type="ECO:0000313" key="3">
    <source>
        <dbReference type="Proteomes" id="UP000054911"/>
    </source>
</evidence>
<gene>
    <name evidence="2" type="ORF">AWB80_03589</name>
</gene>
<accession>A0A158BIP7</accession>
<dbReference type="AlphaFoldDB" id="A0A158BIP7"/>
<evidence type="ECO:0000256" key="1">
    <source>
        <dbReference type="SAM" id="MobiDB-lite"/>
    </source>
</evidence>
<organism evidence="2 3">
    <name type="scientific">Caballeronia pedi</name>
    <dbReference type="NCBI Taxonomy" id="1777141"/>
    <lineage>
        <taxon>Bacteria</taxon>
        <taxon>Pseudomonadati</taxon>
        <taxon>Pseudomonadota</taxon>
        <taxon>Betaproteobacteria</taxon>
        <taxon>Burkholderiales</taxon>
        <taxon>Burkholderiaceae</taxon>
        <taxon>Caballeronia</taxon>
    </lineage>
</organism>
<protein>
    <submittedName>
        <fullName evidence="2">Gp60</fullName>
    </submittedName>
</protein>
<evidence type="ECO:0000313" key="2">
    <source>
        <dbReference type="EMBL" id="SAK69646.1"/>
    </source>
</evidence>
<comment type="caution">
    <text evidence="2">The sequence shown here is derived from an EMBL/GenBank/DDBJ whole genome shotgun (WGS) entry which is preliminary data.</text>
</comment>
<dbReference type="STRING" id="1777141.AWB80_03589"/>
<proteinExistence type="predicted"/>
<feature type="region of interest" description="Disordered" evidence="1">
    <location>
        <begin position="94"/>
        <end position="169"/>
    </location>
</feature>
<keyword evidence="3" id="KW-1185">Reference proteome</keyword>
<feature type="compositionally biased region" description="Basic and acidic residues" evidence="1">
    <location>
        <begin position="115"/>
        <end position="124"/>
    </location>
</feature>